<feature type="compositionally biased region" description="Acidic residues" evidence="14">
    <location>
        <begin position="9"/>
        <end position="23"/>
    </location>
</feature>
<evidence type="ECO:0000256" key="5">
    <source>
        <dbReference type="ARBA" id="ARBA00022692"/>
    </source>
</evidence>
<keyword evidence="6 15" id="KW-1133">Transmembrane helix</keyword>
<evidence type="ECO:0000256" key="15">
    <source>
        <dbReference type="SAM" id="Phobius"/>
    </source>
</evidence>
<dbReference type="PANTHER" id="PTHR11690:SF5">
    <property type="entry name" value="DEGENERIN LIKE"/>
    <property type="match status" value="1"/>
</dbReference>
<reference evidence="16 17" key="1">
    <citation type="submission" date="2019-10" db="EMBL/GenBank/DDBJ databases">
        <title>Assembly and Annotation for the nematode Trichostrongylus colubriformis.</title>
        <authorList>
            <person name="Martin J."/>
        </authorList>
    </citation>
    <scope>NUCLEOTIDE SEQUENCE [LARGE SCALE GENOMIC DNA]</scope>
    <source>
        <strain evidence="16">G859</strain>
        <tissue evidence="16">Whole worm</tissue>
    </source>
</reference>
<feature type="transmembrane region" description="Helical" evidence="15">
    <location>
        <begin position="66"/>
        <end position="88"/>
    </location>
</feature>
<keyword evidence="7" id="KW-0915">Sodium</keyword>
<evidence type="ECO:0000256" key="4">
    <source>
        <dbReference type="ARBA" id="ARBA00022461"/>
    </source>
</evidence>
<dbReference type="Pfam" id="PF00858">
    <property type="entry name" value="ASC"/>
    <property type="match status" value="2"/>
</dbReference>
<keyword evidence="11 13" id="KW-0739">Sodium transport</keyword>
<accession>A0AAN8FK91</accession>
<comment type="similarity">
    <text evidence="2 13">Belongs to the amiloride-sensitive sodium channel (TC 1.A.6) family.</text>
</comment>
<dbReference type="PANTHER" id="PTHR11690">
    <property type="entry name" value="AMILORIDE-SENSITIVE SODIUM CHANNEL-RELATED"/>
    <property type="match status" value="1"/>
</dbReference>
<comment type="caution">
    <text evidence="16">The sequence shown here is derived from an EMBL/GenBank/DDBJ whole genome shotgun (WGS) entry which is preliminary data.</text>
</comment>
<gene>
    <name evidence="16" type="ORF">GCK32_001290</name>
</gene>
<evidence type="ECO:0000256" key="9">
    <source>
        <dbReference type="ARBA" id="ARBA00023136"/>
    </source>
</evidence>
<dbReference type="GO" id="GO:0005886">
    <property type="term" value="C:plasma membrane"/>
    <property type="evidence" value="ECO:0007669"/>
    <property type="project" value="TreeGrafter"/>
</dbReference>
<evidence type="ECO:0000256" key="1">
    <source>
        <dbReference type="ARBA" id="ARBA00004141"/>
    </source>
</evidence>
<keyword evidence="12 13" id="KW-0407">Ion channel</keyword>
<evidence type="ECO:0000313" key="17">
    <source>
        <dbReference type="Proteomes" id="UP001331761"/>
    </source>
</evidence>
<proteinExistence type="inferred from homology"/>
<dbReference type="AlphaFoldDB" id="A0AAN8FK91"/>
<name>A0AAN8FK91_TRICO</name>
<keyword evidence="9 15" id="KW-0472">Membrane</keyword>
<evidence type="ECO:0000256" key="2">
    <source>
        <dbReference type="ARBA" id="ARBA00007193"/>
    </source>
</evidence>
<keyword evidence="8 13" id="KW-0406">Ion transport</keyword>
<evidence type="ECO:0000256" key="11">
    <source>
        <dbReference type="ARBA" id="ARBA00023201"/>
    </source>
</evidence>
<evidence type="ECO:0000256" key="8">
    <source>
        <dbReference type="ARBA" id="ARBA00023065"/>
    </source>
</evidence>
<protein>
    <submittedName>
        <fullName evidence="16">Uncharacterized protein</fullName>
    </submittedName>
</protein>
<sequence length="564" mass="63908">MSSACSAENQDDAGGDSDDSEDYDDDNEVIQNIYLHICDEEGREFAGVTTFHGMIRIFTSRTWTSLIFWVLVVSTCLVFFMIFSGNILSNYANRNTFMRRHTDTNNVDNVYLSICGSLELTTQHIYAIPRISSVHTKGDCLRIEARTLNSRLSIVFQQDITPTSELSKSTSSPNIRKSNSSRQISRLNTTNAPCVSDFSELSWIRHGRLLLEDLRVYSLQACEQMQVIEWLLRQQGCVPSKILDQHRVPVCPDDDFRLNHALQRDFPCYPPCSALEWQITSSYLRTSRGLKISLEFSKKMEILVEVQKMGITDVLSSVGGGTSLFLGCSCVTLMETFVFLLKLVLQSITKESYAGPGVAEETKIEDTISTHNFSNTLHSDPPIPENVGSRTDVNDEDVIGLTSMHASPLKSIHCARLLQSPQDVENDTPIQRHRIRPPSLSELKFSNTFNEMDARNIANPKRLKNLPLSQRLTFDGKMERPRLKRQSAIDIPDDKLDQYLEDISGKHSACDDSDRKHPARIKYRRISSVNSRGSASSSRANVHIVEHARRRSQMYNKFMTMNDF</sequence>
<keyword evidence="17" id="KW-1185">Reference proteome</keyword>
<evidence type="ECO:0000313" key="16">
    <source>
        <dbReference type="EMBL" id="KAK5965633.1"/>
    </source>
</evidence>
<dbReference type="InterPro" id="IPR001873">
    <property type="entry name" value="ENaC"/>
</dbReference>
<evidence type="ECO:0000256" key="6">
    <source>
        <dbReference type="ARBA" id="ARBA00022989"/>
    </source>
</evidence>
<evidence type="ECO:0000256" key="12">
    <source>
        <dbReference type="ARBA" id="ARBA00023303"/>
    </source>
</evidence>
<comment type="subcellular location">
    <subcellularLocation>
        <location evidence="1">Membrane</location>
        <topology evidence="1">Multi-pass membrane protein</topology>
    </subcellularLocation>
</comment>
<dbReference type="Gene3D" id="1.10.287.770">
    <property type="entry name" value="YojJ-like"/>
    <property type="match status" value="1"/>
</dbReference>
<keyword evidence="4 13" id="KW-0894">Sodium channel</keyword>
<keyword evidence="10" id="KW-0325">Glycoprotein</keyword>
<evidence type="ECO:0000256" key="10">
    <source>
        <dbReference type="ARBA" id="ARBA00023180"/>
    </source>
</evidence>
<evidence type="ECO:0000256" key="7">
    <source>
        <dbReference type="ARBA" id="ARBA00023053"/>
    </source>
</evidence>
<dbReference type="EMBL" id="WIXE01024410">
    <property type="protein sequence ID" value="KAK5965633.1"/>
    <property type="molecule type" value="Genomic_DNA"/>
</dbReference>
<keyword evidence="3 13" id="KW-0813">Transport</keyword>
<organism evidence="16 17">
    <name type="scientific">Trichostrongylus colubriformis</name>
    <name type="common">Black scour worm</name>
    <dbReference type="NCBI Taxonomy" id="6319"/>
    <lineage>
        <taxon>Eukaryota</taxon>
        <taxon>Metazoa</taxon>
        <taxon>Ecdysozoa</taxon>
        <taxon>Nematoda</taxon>
        <taxon>Chromadorea</taxon>
        <taxon>Rhabditida</taxon>
        <taxon>Rhabditina</taxon>
        <taxon>Rhabditomorpha</taxon>
        <taxon>Strongyloidea</taxon>
        <taxon>Trichostrongylidae</taxon>
        <taxon>Trichostrongylus</taxon>
    </lineage>
</organism>
<dbReference type="Proteomes" id="UP001331761">
    <property type="component" value="Unassembled WGS sequence"/>
</dbReference>
<evidence type="ECO:0000256" key="13">
    <source>
        <dbReference type="RuleBase" id="RU000679"/>
    </source>
</evidence>
<dbReference type="GO" id="GO:0015280">
    <property type="term" value="F:ligand-gated sodium channel activity"/>
    <property type="evidence" value="ECO:0007669"/>
    <property type="project" value="TreeGrafter"/>
</dbReference>
<keyword evidence="5 13" id="KW-0812">Transmembrane</keyword>
<evidence type="ECO:0000256" key="14">
    <source>
        <dbReference type="SAM" id="MobiDB-lite"/>
    </source>
</evidence>
<evidence type="ECO:0000256" key="3">
    <source>
        <dbReference type="ARBA" id="ARBA00022448"/>
    </source>
</evidence>
<feature type="region of interest" description="Disordered" evidence="14">
    <location>
        <begin position="1"/>
        <end position="23"/>
    </location>
</feature>